<dbReference type="AlphaFoldDB" id="A0AAP2GQH6"/>
<dbReference type="Pfam" id="PF07745">
    <property type="entry name" value="Glyco_hydro_53"/>
    <property type="match status" value="1"/>
</dbReference>
<name>A0AAP2GQH6_9BACT</name>
<dbReference type="EMBL" id="JAHESE010000015">
    <property type="protein sequence ID" value="MBT1709691.1"/>
    <property type="molecule type" value="Genomic_DNA"/>
</dbReference>
<dbReference type="InterPro" id="IPR017853">
    <property type="entry name" value="GH"/>
</dbReference>
<organism evidence="5 6">
    <name type="scientific">Dawidia cretensis</name>
    <dbReference type="NCBI Taxonomy" id="2782350"/>
    <lineage>
        <taxon>Bacteria</taxon>
        <taxon>Pseudomonadati</taxon>
        <taxon>Bacteroidota</taxon>
        <taxon>Cytophagia</taxon>
        <taxon>Cytophagales</taxon>
        <taxon>Chryseotaleaceae</taxon>
        <taxon>Dawidia</taxon>
    </lineage>
</organism>
<sequence length="392" mass="44030">MSFHYIRIYVAIVLTSVALVACQDDDGATAQTEQKLAYYGADLSYVNQIEEHGGVYKDDGQQQSPYVIFKNHGTNLVRLRLWHNPSWTKEVYGADGKKMYSDLKDVEVSIRRAREEGMEVLLDFHYSDTWADPAAQDVPAAWANITEPDVLKDSIYNYTFETLRYLNGKGLMPELVQIGNETNCGLLFTDAPEGFPTCNVCEGKWAETGAVINRAIDAVRDVADESTIKTKVILHIADPKNVKWFFDNLTTTGSVTDFDIVGFSYYPLWHTTVAPDKLSETIAGFKSAYNKDVMILETAYPWTMEAQDSYTNLFGSDPILPGYSYTRQGLEKLLRDMAQEVHDGGGLGMIYWEPAYISSNMKDTWGAGSSWENCALFDFSGNAIPAIHYMEE</sequence>
<evidence type="ECO:0000256" key="2">
    <source>
        <dbReference type="ARBA" id="ARBA00022801"/>
    </source>
</evidence>
<keyword evidence="2 4" id="KW-0378">Hydrolase</keyword>
<evidence type="ECO:0000313" key="6">
    <source>
        <dbReference type="Proteomes" id="UP001319080"/>
    </source>
</evidence>
<dbReference type="GO" id="GO:0015926">
    <property type="term" value="F:glucosidase activity"/>
    <property type="evidence" value="ECO:0007669"/>
    <property type="project" value="InterPro"/>
</dbReference>
<evidence type="ECO:0000313" key="5">
    <source>
        <dbReference type="EMBL" id="MBT1709691.1"/>
    </source>
</evidence>
<dbReference type="InterPro" id="IPR011683">
    <property type="entry name" value="Glyco_hydro_53"/>
</dbReference>
<dbReference type="PANTHER" id="PTHR34983">
    <property type="entry name" value="ARABINOGALACTAN ENDO-BETA-1,4-GALACTANASE A"/>
    <property type="match status" value="1"/>
</dbReference>
<evidence type="ECO:0000256" key="1">
    <source>
        <dbReference type="ARBA" id="ARBA00010687"/>
    </source>
</evidence>
<dbReference type="PROSITE" id="PS51257">
    <property type="entry name" value="PROKAR_LIPOPROTEIN"/>
    <property type="match status" value="1"/>
</dbReference>
<feature type="signal peptide" evidence="4">
    <location>
        <begin position="1"/>
        <end position="21"/>
    </location>
</feature>
<proteinExistence type="inferred from homology"/>
<feature type="chain" id="PRO_5042671663" description="Arabinogalactan endo-beta-1,4-galactanase" evidence="4">
    <location>
        <begin position="22"/>
        <end position="392"/>
    </location>
</feature>
<accession>A0AAP2GQH6</accession>
<keyword evidence="4" id="KW-0732">Signal</keyword>
<comment type="catalytic activity">
    <reaction evidence="4">
        <text>The enzyme specifically hydrolyzes (1-&gt;4)-beta-D-galactosidic linkages in type I arabinogalactans.</text>
        <dbReference type="EC" id="3.2.1.89"/>
    </reaction>
</comment>
<evidence type="ECO:0000256" key="4">
    <source>
        <dbReference type="RuleBase" id="RU361192"/>
    </source>
</evidence>
<protein>
    <recommendedName>
        <fullName evidence="4">Arabinogalactan endo-beta-1,4-galactanase</fullName>
        <ecNumber evidence="4">3.2.1.89</ecNumber>
    </recommendedName>
</protein>
<dbReference type="GO" id="GO:0031218">
    <property type="term" value="F:arabinogalactan endo-1,4-beta-galactosidase activity"/>
    <property type="evidence" value="ECO:0007669"/>
    <property type="project" value="UniProtKB-EC"/>
</dbReference>
<dbReference type="PANTHER" id="PTHR34983:SF2">
    <property type="entry name" value="ENDO-BETA-1,4-GALACTANASE"/>
    <property type="match status" value="1"/>
</dbReference>
<dbReference type="Proteomes" id="UP001319080">
    <property type="component" value="Unassembled WGS sequence"/>
</dbReference>
<evidence type="ECO:0000256" key="3">
    <source>
        <dbReference type="ARBA" id="ARBA00023295"/>
    </source>
</evidence>
<dbReference type="SUPFAM" id="SSF51445">
    <property type="entry name" value="(Trans)glycosidases"/>
    <property type="match status" value="1"/>
</dbReference>
<comment type="caution">
    <text evidence="5">The sequence shown here is derived from an EMBL/GenBank/DDBJ whole genome shotgun (WGS) entry which is preliminary data.</text>
</comment>
<dbReference type="Gene3D" id="3.20.20.80">
    <property type="entry name" value="Glycosidases"/>
    <property type="match status" value="1"/>
</dbReference>
<keyword evidence="3 4" id="KW-0326">Glycosidase</keyword>
<reference evidence="5 6" key="1">
    <citation type="submission" date="2021-05" db="EMBL/GenBank/DDBJ databases">
        <title>A Polyphasic approach of four new species of the genus Ohtaekwangia: Ohtaekwangia histidinii sp. nov., Ohtaekwangia cretensis sp. nov., Ohtaekwangia indiensis sp. nov., Ohtaekwangia reichenbachii sp. nov. from diverse environment.</title>
        <authorList>
            <person name="Octaviana S."/>
        </authorList>
    </citation>
    <scope>NUCLEOTIDE SEQUENCE [LARGE SCALE GENOMIC DNA]</scope>
    <source>
        <strain evidence="5 6">PWU5</strain>
    </source>
</reference>
<keyword evidence="6" id="KW-1185">Reference proteome</keyword>
<dbReference type="EC" id="3.2.1.89" evidence="4"/>
<dbReference type="GO" id="GO:0045490">
    <property type="term" value="P:pectin catabolic process"/>
    <property type="evidence" value="ECO:0007669"/>
    <property type="project" value="TreeGrafter"/>
</dbReference>
<gene>
    <name evidence="5" type="ORF">KK062_15720</name>
</gene>
<comment type="similarity">
    <text evidence="1 4">Belongs to the glycosyl hydrolase 53 family.</text>
</comment>
<dbReference type="RefSeq" id="WP_254085270.1">
    <property type="nucleotide sequence ID" value="NZ_JAHESE010000015.1"/>
</dbReference>